<feature type="compositionally biased region" description="Low complexity" evidence="1">
    <location>
        <begin position="277"/>
        <end position="292"/>
    </location>
</feature>
<accession>A0A0A1WSE5</accession>
<feature type="compositionally biased region" description="Low complexity" evidence="1">
    <location>
        <begin position="515"/>
        <end position="533"/>
    </location>
</feature>
<dbReference type="PANTHER" id="PTHR31535">
    <property type="match status" value="1"/>
</dbReference>
<feature type="compositionally biased region" description="Polar residues" evidence="1">
    <location>
        <begin position="534"/>
        <end position="554"/>
    </location>
</feature>
<proteinExistence type="predicted"/>
<evidence type="ECO:0000256" key="1">
    <source>
        <dbReference type="SAM" id="MobiDB-lite"/>
    </source>
</evidence>
<feature type="region of interest" description="Disordered" evidence="1">
    <location>
        <begin position="481"/>
        <end position="587"/>
    </location>
</feature>
<sequence>MNNLDHVKNFYPENYKLDLSETMKAALSKGPGGVGVGVGVGGLGGGGGGAGSAGSSGGGHGMGAAVSHGEIQTGGSTGIPGVGYVTEKLYMLLQLYLQNKGWNPSAELLQCFTDLKDNAMLPSAAYLQVLANRLTLDAQGRLILRENGKIVLPFEHFANAVMLKHMSGPHGLHLSVEATVRAVIESYTIGRENFGMEKEFIIEVVQSCPSPACRYYKNHLGMSPLPFMDQQFPGVNHADFLQHLPHLPPPPPHSMVPGSTNSGVSSAGSSSSGGGSSSIASSSVGGSVSAGGEVDLTKSSTASHSSTGKVPVVPSQLQMLTKQQQNSIQSQLSQLSAAAAAAAHHQQQQQQAAAAAAAAAAAKQQQQAQAAAVAQQQQQQQLTAALLQQQQSRALAQQSLEKFNNLSALEKQRVLQQLDPKHFDPMAVAAAAANLQMQGINDFRVAAIAAAAAQAAGGSPMLPSASTAACGGAPITSSSALNSGNSGMTGSGNNSHNATGIGNLSGTSVLPSTISGMNNSAGSNSSGSSAGHNPVNNSSTNNIIGVSGSIGSNNAHHSHQLPPPSQSPSAHSSHSSSSSSSHSTEQIVQKNVELLRSNLESIESNKDLLALHNGAWTVPDNNRDPLPVGQDKIVRIFTELMRNMARMKTYIRPSMCKPYGKQSESLQKTLLDTIQIVQTLRNCLPAPHIPVSSWKSESEGNTGLITTNNGSVGNTGNNIMGGVGAGLMVANRVENLTN</sequence>
<dbReference type="EMBL" id="GBXI01012974">
    <property type="protein sequence ID" value="JAD01318.1"/>
    <property type="molecule type" value="Transcribed_RNA"/>
</dbReference>
<reference evidence="2" key="2">
    <citation type="journal article" date="2015" name="Gigascience">
        <title>Reconstructing a comprehensive transcriptome assembly of a white-pupal translocated strain of the pest fruit fly Bactrocera cucurbitae.</title>
        <authorList>
            <person name="Sim S.B."/>
            <person name="Calla B."/>
            <person name="Hall B."/>
            <person name="DeRego T."/>
            <person name="Geib S.M."/>
        </authorList>
    </citation>
    <scope>NUCLEOTIDE SEQUENCE</scope>
</reference>
<feature type="region of interest" description="Disordered" evidence="1">
    <location>
        <begin position="240"/>
        <end position="292"/>
    </location>
</feature>
<feature type="compositionally biased region" description="Low complexity" evidence="1">
    <location>
        <begin position="482"/>
        <end position="495"/>
    </location>
</feature>
<protein>
    <submittedName>
        <fullName evidence="2">Uncharacterized protein</fullName>
    </submittedName>
</protein>
<evidence type="ECO:0000313" key="2">
    <source>
        <dbReference type="EMBL" id="JAD01318.1"/>
    </source>
</evidence>
<dbReference type="OrthoDB" id="5955164at2759"/>
<organism evidence="2">
    <name type="scientific">Zeugodacus cucurbitae</name>
    <name type="common">Melon fruit fly</name>
    <name type="synonym">Bactrocera cucurbitae</name>
    <dbReference type="NCBI Taxonomy" id="28588"/>
    <lineage>
        <taxon>Eukaryota</taxon>
        <taxon>Metazoa</taxon>
        <taxon>Ecdysozoa</taxon>
        <taxon>Arthropoda</taxon>
        <taxon>Hexapoda</taxon>
        <taxon>Insecta</taxon>
        <taxon>Pterygota</taxon>
        <taxon>Neoptera</taxon>
        <taxon>Endopterygota</taxon>
        <taxon>Diptera</taxon>
        <taxon>Brachycera</taxon>
        <taxon>Muscomorpha</taxon>
        <taxon>Tephritoidea</taxon>
        <taxon>Tephritidae</taxon>
        <taxon>Zeugodacus</taxon>
        <taxon>Zeugodacus</taxon>
    </lineage>
</organism>
<dbReference type="PANTHER" id="PTHR31535:SF3">
    <property type="entry name" value="REGULATORY PROTEIN ZESTE"/>
    <property type="match status" value="1"/>
</dbReference>
<feature type="compositionally biased region" description="Polar residues" evidence="1">
    <location>
        <begin position="496"/>
        <end position="514"/>
    </location>
</feature>
<feature type="compositionally biased region" description="Low complexity" evidence="1">
    <location>
        <begin position="567"/>
        <end position="583"/>
    </location>
</feature>
<dbReference type="AlphaFoldDB" id="A0A0A1WSE5"/>
<name>A0A0A1WSE5_ZEUCU</name>
<reference evidence="2" key="1">
    <citation type="submission" date="2014-11" db="EMBL/GenBank/DDBJ databases">
        <authorList>
            <person name="Geib S."/>
        </authorList>
    </citation>
    <scope>NUCLEOTIDE SEQUENCE</scope>
</reference>
<gene>
    <name evidence="2" type="ORF">g.31920</name>
</gene>